<gene>
    <name evidence="5" type="ORF">H0E87_027968</name>
</gene>
<organism evidence="5 6">
    <name type="scientific">Populus deltoides</name>
    <name type="common">Eastern poplar</name>
    <name type="synonym">Eastern cottonwood</name>
    <dbReference type="NCBI Taxonomy" id="3696"/>
    <lineage>
        <taxon>Eukaryota</taxon>
        <taxon>Viridiplantae</taxon>
        <taxon>Streptophyta</taxon>
        <taxon>Embryophyta</taxon>
        <taxon>Tracheophyta</taxon>
        <taxon>Spermatophyta</taxon>
        <taxon>Magnoliopsida</taxon>
        <taxon>eudicotyledons</taxon>
        <taxon>Gunneridae</taxon>
        <taxon>Pentapetalae</taxon>
        <taxon>rosids</taxon>
        <taxon>fabids</taxon>
        <taxon>Malpighiales</taxon>
        <taxon>Salicaceae</taxon>
        <taxon>Saliceae</taxon>
        <taxon>Populus</taxon>
    </lineage>
</organism>
<proteinExistence type="inferred from homology"/>
<sequence>MTLLKLKVELQMTGVGGVVPIKNNDILAEVVSERDERALICLKDIKWCGMEDSNGFKLKFFFDLTSYFKNCLDKDENHEPCTKIEDGERFFNFFYPPQVPEDDEDIDDDDDDVEKLESQMDEDYEIGLTIRDQLVRHADIALSELAPTHPIRLGLALNFSVFYYEILNSPDRACSLAKQAFDEAISELDTLGEESYKDSTLIMQLLRDNLTLWTSDITDEAGDEIKEASKRESGDGPQ</sequence>
<dbReference type="InterPro" id="IPR023410">
    <property type="entry name" value="14-3-3_domain"/>
</dbReference>
<reference evidence="5" key="1">
    <citation type="journal article" date="2021" name="J. Hered.">
        <title>Genome Assembly of Salicaceae Populus deltoides (Eastern Cottonwood) I-69 Based on Nanopore Sequencing and Hi-C Technologies.</title>
        <authorList>
            <person name="Bai S."/>
            <person name="Wu H."/>
            <person name="Zhang J."/>
            <person name="Pan Z."/>
            <person name="Zhao W."/>
            <person name="Li Z."/>
            <person name="Tong C."/>
        </authorList>
    </citation>
    <scope>NUCLEOTIDE SEQUENCE</scope>
    <source>
        <tissue evidence="5">Leaf</tissue>
    </source>
</reference>
<evidence type="ECO:0000256" key="1">
    <source>
        <dbReference type="ARBA" id="ARBA00006141"/>
    </source>
</evidence>
<dbReference type="EMBL" id="JACEGQ020000017">
    <property type="protein sequence ID" value="KAH8483376.1"/>
    <property type="molecule type" value="Genomic_DNA"/>
</dbReference>
<dbReference type="GO" id="GO:0042393">
    <property type="term" value="F:histone binding"/>
    <property type="evidence" value="ECO:0007669"/>
    <property type="project" value="UniProtKB-ARBA"/>
</dbReference>
<keyword evidence="6" id="KW-1185">Reference proteome</keyword>
<evidence type="ECO:0000313" key="6">
    <source>
        <dbReference type="Proteomes" id="UP000807159"/>
    </source>
</evidence>
<dbReference type="PROSITE" id="PS00797">
    <property type="entry name" value="1433_2"/>
    <property type="match status" value="1"/>
</dbReference>
<evidence type="ECO:0000259" key="4">
    <source>
        <dbReference type="SMART" id="SM00101"/>
    </source>
</evidence>
<evidence type="ECO:0000256" key="2">
    <source>
        <dbReference type="ARBA" id="ARBA00009947"/>
    </source>
</evidence>
<dbReference type="Proteomes" id="UP000807159">
    <property type="component" value="Chromosome 17"/>
</dbReference>
<name>A0A8T2WR43_POPDE</name>
<feature type="domain" description="14-3-3" evidence="4">
    <location>
        <begin position="22"/>
        <end position="227"/>
    </location>
</feature>
<comment type="similarity">
    <text evidence="1">Belongs to the 14-3-3 family.</text>
</comment>
<dbReference type="InterPro" id="IPR037231">
    <property type="entry name" value="NAP-like_sf"/>
</dbReference>
<dbReference type="Pfam" id="PF00956">
    <property type="entry name" value="NAP"/>
    <property type="match status" value="2"/>
</dbReference>
<dbReference type="SMART" id="SM00101">
    <property type="entry name" value="14_3_3"/>
    <property type="match status" value="1"/>
</dbReference>
<comment type="similarity">
    <text evidence="2">Belongs to the nucleosome assembly protein (NAP) family.</text>
</comment>
<keyword evidence="3" id="KW-0143">Chaperone</keyword>
<dbReference type="Gene3D" id="1.20.190.20">
    <property type="entry name" value="14-3-3 domain"/>
    <property type="match status" value="1"/>
</dbReference>
<dbReference type="InterPro" id="IPR036815">
    <property type="entry name" value="14-3-3_dom_sf"/>
</dbReference>
<protein>
    <recommendedName>
        <fullName evidence="4">14-3-3 domain-containing protein</fullName>
    </recommendedName>
</protein>
<dbReference type="InterPro" id="IPR002164">
    <property type="entry name" value="NAP_family"/>
</dbReference>
<evidence type="ECO:0000256" key="3">
    <source>
        <dbReference type="ARBA" id="ARBA00023186"/>
    </source>
</evidence>
<accession>A0A8T2WR43</accession>
<dbReference type="PRINTS" id="PR00305">
    <property type="entry name" value="1433ZETA"/>
</dbReference>
<evidence type="ECO:0000313" key="5">
    <source>
        <dbReference type="EMBL" id="KAH8483376.1"/>
    </source>
</evidence>
<dbReference type="Gene3D" id="3.30.1120.90">
    <property type="entry name" value="Nucleosome assembly protein"/>
    <property type="match status" value="1"/>
</dbReference>
<dbReference type="SUPFAM" id="SSF143113">
    <property type="entry name" value="NAP-like"/>
    <property type="match status" value="1"/>
</dbReference>
<dbReference type="AlphaFoldDB" id="A0A8T2WR43"/>
<comment type="caution">
    <text evidence="5">The sequence shown here is derived from an EMBL/GenBank/DDBJ whole genome shotgun (WGS) entry which is preliminary data.</text>
</comment>
<dbReference type="InterPro" id="IPR000308">
    <property type="entry name" value="14-3-3"/>
</dbReference>
<dbReference type="PANTHER" id="PTHR18860">
    <property type="entry name" value="14-3-3 PROTEIN"/>
    <property type="match status" value="1"/>
</dbReference>
<dbReference type="GO" id="GO:0005634">
    <property type="term" value="C:nucleus"/>
    <property type="evidence" value="ECO:0007669"/>
    <property type="project" value="InterPro"/>
</dbReference>
<dbReference type="GO" id="GO:0006334">
    <property type="term" value="P:nucleosome assembly"/>
    <property type="evidence" value="ECO:0007669"/>
    <property type="project" value="InterPro"/>
</dbReference>
<dbReference type="GO" id="GO:0000724">
    <property type="term" value="P:double-strand break repair via homologous recombination"/>
    <property type="evidence" value="ECO:0007669"/>
    <property type="project" value="UniProtKB-ARBA"/>
</dbReference>
<dbReference type="SUPFAM" id="SSF48445">
    <property type="entry name" value="14-3-3 protein"/>
    <property type="match status" value="1"/>
</dbReference>
<dbReference type="InterPro" id="IPR023409">
    <property type="entry name" value="14-3-3_CS"/>
</dbReference>
<dbReference type="Pfam" id="PF00244">
    <property type="entry name" value="14-3-3"/>
    <property type="match status" value="1"/>
</dbReference>